<protein>
    <submittedName>
        <fullName evidence="1">Uncharacterized protein</fullName>
    </submittedName>
</protein>
<proteinExistence type="predicted"/>
<name>A0A6C0LLF6_9ZZZZ</name>
<dbReference type="EMBL" id="MN740520">
    <property type="protein sequence ID" value="QHU30815.1"/>
    <property type="molecule type" value="Genomic_DNA"/>
</dbReference>
<sequence length="199" mass="22355">MKSNNKYKWTMIIVCILLLCLIFQWINYLVANDYIREGLRDLGSSSTSHTVNLPLTTTYSCKNMCGPPSRCSISGQQCTSDIDCPGCQPHVPPLKSNNKYVPGDNDAGKLTFGTTPRYSPLTTDIGTQARIITKNKFAKPPQPDLGINTWIEDFKKTNKLYDNTFQPPNLEFMPTYDKRYSLSGEFIENGPLASNAYFS</sequence>
<accession>A0A6C0LLF6</accession>
<dbReference type="AlphaFoldDB" id="A0A6C0LLF6"/>
<reference evidence="1" key="1">
    <citation type="journal article" date="2020" name="Nature">
        <title>Giant virus diversity and host interactions through global metagenomics.</title>
        <authorList>
            <person name="Schulz F."/>
            <person name="Roux S."/>
            <person name="Paez-Espino D."/>
            <person name="Jungbluth S."/>
            <person name="Walsh D.A."/>
            <person name="Denef V.J."/>
            <person name="McMahon K.D."/>
            <person name="Konstantinidis K.T."/>
            <person name="Eloe-Fadrosh E.A."/>
            <person name="Kyrpides N.C."/>
            <person name="Woyke T."/>
        </authorList>
    </citation>
    <scope>NUCLEOTIDE SEQUENCE</scope>
    <source>
        <strain evidence="1">GVMAG-M-3300027892-73</strain>
    </source>
</reference>
<organism evidence="1">
    <name type="scientific">viral metagenome</name>
    <dbReference type="NCBI Taxonomy" id="1070528"/>
    <lineage>
        <taxon>unclassified sequences</taxon>
        <taxon>metagenomes</taxon>
        <taxon>organismal metagenomes</taxon>
    </lineage>
</organism>
<evidence type="ECO:0000313" key="1">
    <source>
        <dbReference type="EMBL" id="QHU30815.1"/>
    </source>
</evidence>